<evidence type="ECO:0000313" key="1">
    <source>
        <dbReference type="EMBL" id="KAJ7785320.1"/>
    </source>
</evidence>
<gene>
    <name evidence="1" type="ORF">DFH07DRAFT_1054643</name>
</gene>
<reference evidence="1" key="1">
    <citation type="submission" date="2023-03" db="EMBL/GenBank/DDBJ databases">
        <title>Massive genome expansion in bonnet fungi (Mycena s.s.) driven by repeated elements and novel gene families across ecological guilds.</title>
        <authorList>
            <consortium name="Lawrence Berkeley National Laboratory"/>
            <person name="Harder C.B."/>
            <person name="Miyauchi S."/>
            <person name="Viragh M."/>
            <person name="Kuo A."/>
            <person name="Thoen E."/>
            <person name="Andreopoulos B."/>
            <person name="Lu D."/>
            <person name="Skrede I."/>
            <person name="Drula E."/>
            <person name="Henrissat B."/>
            <person name="Morin E."/>
            <person name="Kohler A."/>
            <person name="Barry K."/>
            <person name="LaButti K."/>
            <person name="Morin E."/>
            <person name="Salamov A."/>
            <person name="Lipzen A."/>
            <person name="Mereny Z."/>
            <person name="Hegedus B."/>
            <person name="Baldrian P."/>
            <person name="Stursova M."/>
            <person name="Weitz H."/>
            <person name="Taylor A."/>
            <person name="Grigoriev I.V."/>
            <person name="Nagy L.G."/>
            <person name="Martin F."/>
            <person name="Kauserud H."/>
        </authorList>
    </citation>
    <scope>NUCLEOTIDE SEQUENCE</scope>
    <source>
        <strain evidence="1">CBHHK188m</strain>
    </source>
</reference>
<evidence type="ECO:0000313" key="2">
    <source>
        <dbReference type="Proteomes" id="UP001215280"/>
    </source>
</evidence>
<dbReference type="Proteomes" id="UP001215280">
    <property type="component" value="Unassembled WGS sequence"/>
</dbReference>
<comment type="caution">
    <text evidence="1">The sequence shown here is derived from an EMBL/GenBank/DDBJ whole genome shotgun (WGS) entry which is preliminary data.</text>
</comment>
<organism evidence="1 2">
    <name type="scientific">Mycena maculata</name>
    <dbReference type="NCBI Taxonomy" id="230809"/>
    <lineage>
        <taxon>Eukaryota</taxon>
        <taxon>Fungi</taxon>
        <taxon>Dikarya</taxon>
        <taxon>Basidiomycota</taxon>
        <taxon>Agaricomycotina</taxon>
        <taxon>Agaricomycetes</taxon>
        <taxon>Agaricomycetidae</taxon>
        <taxon>Agaricales</taxon>
        <taxon>Marasmiineae</taxon>
        <taxon>Mycenaceae</taxon>
        <taxon>Mycena</taxon>
    </lineage>
</organism>
<accession>A0AAD7KGX4</accession>
<protein>
    <submittedName>
        <fullName evidence="1">Uncharacterized protein</fullName>
    </submittedName>
</protein>
<name>A0AAD7KGX4_9AGAR</name>
<dbReference type="EMBL" id="JARJLG010000001">
    <property type="protein sequence ID" value="KAJ7785320.1"/>
    <property type="molecule type" value="Genomic_DNA"/>
</dbReference>
<keyword evidence="2" id="KW-1185">Reference proteome</keyword>
<sequence>MSLLSIPPEIRGIIFDFSFPPPQTFVQIIPYIASLPACHLDLPLALYTVCKLITAELGPLPAKLRRLDLTYVIRGAALLGVWRPEYGEKEDTDRARFPRIMRFAERVRLVGPGPILSRGRSLASPMRILTPGPECALRVLEVQPRAWRRWFLARVMMSSLGPLTTHPDVAARLEVRLIRDTDDPLEDLSAVKARLREYQARKEAGEVEGPIWVDLAELDEVKVVKTNIRRIEVWLDRFQAVRGEDVKQRADMRGPLGGYDNEDDSA</sequence>
<dbReference type="AlphaFoldDB" id="A0AAD7KGX4"/>
<proteinExistence type="predicted"/>